<reference evidence="1" key="1">
    <citation type="submission" date="2021-06" db="EMBL/GenBank/DDBJ databases">
        <authorList>
            <person name="Kallberg Y."/>
            <person name="Tangrot J."/>
            <person name="Rosling A."/>
        </authorList>
    </citation>
    <scope>NUCLEOTIDE SEQUENCE</scope>
    <source>
        <strain evidence="1">28 12/20/2015</strain>
    </source>
</reference>
<organism evidence="1 2">
    <name type="scientific">Cetraspora pellucida</name>
    <dbReference type="NCBI Taxonomy" id="1433469"/>
    <lineage>
        <taxon>Eukaryota</taxon>
        <taxon>Fungi</taxon>
        <taxon>Fungi incertae sedis</taxon>
        <taxon>Mucoromycota</taxon>
        <taxon>Glomeromycotina</taxon>
        <taxon>Glomeromycetes</taxon>
        <taxon>Diversisporales</taxon>
        <taxon>Gigasporaceae</taxon>
        <taxon>Cetraspora</taxon>
    </lineage>
</organism>
<accession>A0ACA9PCN7</accession>
<dbReference type="Proteomes" id="UP000789366">
    <property type="component" value="Unassembled WGS sequence"/>
</dbReference>
<keyword evidence="2" id="KW-1185">Reference proteome</keyword>
<evidence type="ECO:0000313" key="1">
    <source>
        <dbReference type="EMBL" id="CAG8704045.1"/>
    </source>
</evidence>
<feature type="non-terminal residue" evidence="1">
    <location>
        <position position="1"/>
    </location>
</feature>
<protein>
    <submittedName>
        <fullName evidence="1">5490_t:CDS:1</fullName>
    </submittedName>
</protein>
<comment type="caution">
    <text evidence="1">The sequence shown here is derived from an EMBL/GenBank/DDBJ whole genome shotgun (WGS) entry which is preliminary data.</text>
</comment>
<evidence type="ECO:0000313" key="2">
    <source>
        <dbReference type="Proteomes" id="UP000789366"/>
    </source>
</evidence>
<dbReference type="EMBL" id="CAJVPW010024227">
    <property type="protein sequence ID" value="CAG8704045.1"/>
    <property type="molecule type" value="Genomic_DNA"/>
</dbReference>
<name>A0ACA9PCN7_9GLOM</name>
<sequence length="45" mass="5151">RQSDRRGGLKHRDGITPGTPLYLKRRNLVVFPSNQFVDTRNLLTG</sequence>
<feature type="non-terminal residue" evidence="1">
    <location>
        <position position="45"/>
    </location>
</feature>
<gene>
    <name evidence="1" type="ORF">SPELUC_LOCUS11423</name>
</gene>
<proteinExistence type="predicted"/>